<name>A0A099NJF8_PICKU</name>
<dbReference type="Proteomes" id="UP000029867">
    <property type="component" value="Unassembled WGS sequence"/>
</dbReference>
<dbReference type="HOGENOM" id="CLU_3424449_0_0_1"/>
<dbReference type="EMBL" id="JQFK01001947">
    <property type="protein sequence ID" value="KGK32705.1"/>
    <property type="molecule type" value="Genomic_DNA"/>
</dbReference>
<accession>A0A099NJF8</accession>
<dbReference type="EMBL" id="JQFK01001935">
    <property type="protein sequence ID" value="KGK32715.1"/>
    <property type="molecule type" value="Genomic_DNA"/>
</dbReference>
<gene>
    <name evidence="2" type="ORF">JL09_g6678</name>
    <name evidence="1" type="ORF">JL09_g6688</name>
</gene>
<proteinExistence type="predicted"/>
<sequence length="23" mass="2812">MKKSPKVEEEDEYPDLTRVYILE</sequence>
<dbReference type="AlphaFoldDB" id="A0A099NJF8"/>
<comment type="caution">
    <text evidence="1">The sequence shown here is derived from an EMBL/GenBank/DDBJ whole genome shotgun (WGS) entry which is preliminary data.</text>
</comment>
<reference evidence="3" key="1">
    <citation type="journal article" date="2014" name="Microb. Cell Fact.">
        <title>Exploiting Issatchenkia orientalis SD108 for succinic acid production.</title>
        <authorList>
            <person name="Xiao H."/>
            <person name="Shao Z."/>
            <person name="Jiang Y."/>
            <person name="Dole S."/>
            <person name="Zhao H."/>
        </authorList>
    </citation>
    <scope>NUCLEOTIDE SEQUENCE [LARGE SCALE GENOMIC DNA]</scope>
    <source>
        <strain evidence="3">SD108</strain>
    </source>
</reference>
<reference evidence="1" key="2">
    <citation type="submission" date="2014-08" db="EMBL/GenBank/DDBJ databases">
        <title>Exploiting Issatchenkia orientalis SD108 for Succinic Acid Production.</title>
        <authorList>
            <person name="Xiao H."/>
            <person name="Shao Z."/>
            <person name="Jiang Y."/>
            <person name="Dole S."/>
            <person name="Zhao H."/>
        </authorList>
    </citation>
    <scope>NUCLEOTIDE SEQUENCE [LARGE SCALE GENOMIC DNA]</scope>
    <source>
        <strain evidence="1">SD108</strain>
    </source>
</reference>
<organism evidence="1 3">
    <name type="scientific">Pichia kudriavzevii</name>
    <name type="common">Yeast</name>
    <name type="synonym">Issatchenkia orientalis</name>
    <dbReference type="NCBI Taxonomy" id="4909"/>
    <lineage>
        <taxon>Eukaryota</taxon>
        <taxon>Fungi</taxon>
        <taxon>Dikarya</taxon>
        <taxon>Ascomycota</taxon>
        <taxon>Saccharomycotina</taxon>
        <taxon>Pichiomycetes</taxon>
        <taxon>Pichiales</taxon>
        <taxon>Pichiaceae</taxon>
        <taxon>Pichia</taxon>
    </lineage>
</organism>
<protein>
    <submittedName>
        <fullName evidence="1">Uncharacterized protein</fullName>
    </submittedName>
</protein>
<feature type="non-terminal residue" evidence="1">
    <location>
        <position position="23"/>
    </location>
</feature>
<evidence type="ECO:0000313" key="1">
    <source>
        <dbReference type="EMBL" id="KGK32705.1"/>
    </source>
</evidence>
<evidence type="ECO:0000313" key="2">
    <source>
        <dbReference type="EMBL" id="KGK32715.1"/>
    </source>
</evidence>
<evidence type="ECO:0000313" key="3">
    <source>
        <dbReference type="Proteomes" id="UP000029867"/>
    </source>
</evidence>